<evidence type="ECO:0000256" key="1">
    <source>
        <dbReference type="SAM" id="MobiDB-lite"/>
    </source>
</evidence>
<keyword evidence="4" id="KW-1185">Reference proteome</keyword>
<keyword evidence="2" id="KW-1133">Transmembrane helix</keyword>
<comment type="caution">
    <text evidence="3">The sequence shown here is derived from an EMBL/GenBank/DDBJ whole genome shotgun (WGS) entry which is preliminary data.</text>
</comment>
<feature type="transmembrane region" description="Helical" evidence="2">
    <location>
        <begin position="325"/>
        <end position="348"/>
    </location>
</feature>
<dbReference type="EMBL" id="JANBVO010000004">
    <property type="protein sequence ID" value="KAJ9155086.1"/>
    <property type="molecule type" value="Genomic_DNA"/>
</dbReference>
<protein>
    <submittedName>
        <fullName evidence="3">Glycogen debranching enzyme protein</fullName>
    </submittedName>
</protein>
<evidence type="ECO:0000313" key="4">
    <source>
        <dbReference type="Proteomes" id="UP001174694"/>
    </source>
</evidence>
<name>A0AA38S8P5_9PEZI</name>
<feature type="compositionally biased region" description="Low complexity" evidence="1">
    <location>
        <begin position="10"/>
        <end position="23"/>
    </location>
</feature>
<feature type="region of interest" description="Disordered" evidence="1">
    <location>
        <begin position="1"/>
        <end position="25"/>
    </location>
</feature>
<reference evidence="3" key="1">
    <citation type="submission" date="2022-07" db="EMBL/GenBank/DDBJ databases">
        <title>Fungi with potential for degradation of polypropylene.</title>
        <authorList>
            <person name="Gostincar C."/>
        </authorList>
    </citation>
    <scope>NUCLEOTIDE SEQUENCE</scope>
    <source>
        <strain evidence="3">EXF-13308</strain>
    </source>
</reference>
<evidence type="ECO:0000256" key="2">
    <source>
        <dbReference type="SAM" id="Phobius"/>
    </source>
</evidence>
<dbReference type="AlphaFoldDB" id="A0AA38S8P5"/>
<keyword evidence="2" id="KW-0812">Transmembrane</keyword>
<organism evidence="3 4">
    <name type="scientific">Pleurostoma richardsiae</name>
    <dbReference type="NCBI Taxonomy" id="41990"/>
    <lineage>
        <taxon>Eukaryota</taxon>
        <taxon>Fungi</taxon>
        <taxon>Dikarya</taxon>
        <taxon>Ascomycota</taxon>
        <taxon>Pezizomycotina</taxon>
        <taxon>Sordariomycetes</taxon>
        <taxon>Sordariomycetidae</taxon>
        <taxon>Calosphaeriales</taxon>
        <taxon>Pleurostomataceae</taxon>
        <taxon>Pleurostoma</taxon>
    </lineage>
</organism>
<dbReference type="Proteomes" id="UP001174694">
    <property type="component" value="Unassembled WGS sequence"/>
</dbReference>
<accession>A0AA38S8P5</accession>
<proteinExistence type="predicted"/>
<gene>
    <name evidence="3" type="ORF">NKR23_g2365</name>
</gene>
<feature type="transmembrane region" description="Helical" evidence="2">
    <location>
        <begin position="296"/>
        <end position="319"/>
    </location>
</feature>
<feature type="transmembrane region" description="Helical" evidence="2">
    <location>
        <begin position="232"/>
        <end position="252"/>
    </location>
</feature>
<sequence length="351" mass="38151">MRRGKMVHPASLSAEGTSLSSSANEVAPGTGELVVQGDRPAKPRPHLPKPLQFPLVAILSLSISSLGYSILNEYTEGELANISRTLDSWPEIALLALWRLFELALGWFARFDSFDLASLNLLSHGPTVFLMFTFYNVRRTTAIACLTIDIVSSFLPFLLLRPLSRAHSGASSIANREIIVDKQIRAYTTALAGAIYCVVLYFAYQTYLPSALVVYFEGLPTVEPAHSATTPFISASTTSLALAFGLAARVFIFTPFEATGHTSEDDQVARFDPVEASLKQTLLWNLWGYTTQTKVAILRTAVVMVTTFANTFLQCAWTINGVEPTGAAIYASVWVAAALFTGIALRAVGKD</sequence>
<evidence type="ECO:0000313" key="3">
    <source>
        <dbReference type="EMBL" id="KAJ9155086.1"/>
    </source>
</evidence>
<keyword evidence="2" id="KW-0472">Membrane</keyword>